<name>A0A8R1EMT0_CAEJA</name>
<dbReference type="AlphaFoldDB" id="A0A8R1EMT0"/>
<evidence type="ECO:0000313" key="3">
    <source>
        <dbReference type="Proteomes" id="UP000005237"/>
    </source>
</evidence>
<feature type="signal peptide" evidence="1">
    <location>
        <begin position="1"/>
        <end position="26"/>
    </location>
</feature>
<dbReference type="Proteomes" id="UP000005237">
    <property type="component" value="Unassembled WGS sequence"/>
</dbReference>
<proteinExistence type="predicted"/>
<keyword evidence="3" id="KW-1185">Reference proteome</keyword>
<accession>A0A8R1EMT0</accession>
<dbReference type="EnsemblMetazoa" id="CJA40203.1">
    <property type="protein sequence ID" value="CJA40203.1"/>
    <property type="gene ID" value="WBGene00216051"/>
</dbReference>
<protein>
    <submittedName>
        <fullName evidence="2">Uncharacterized protein</fullName>
    </submittedName>
</protein>
<reference evidence="2" key="2">
    <citation type="submission" date="2022-06" db="UniProtKB">
        <authorList>
            <consortium name="EnsemblMetazoa"/>
        </authorList>
    </citation>
    <scope>IDENTIFICATION</scope>
    <source>
        <strain evidence="2">DF5081</strain>
    </source>
</reference>
<evidence type="ECO:0000313" key="2">
    <source>
        <dbReference type="EnsemblMetazoa" id="CJA40203.1"/>
    </source>
</evidence>
<evidence type="ECO:0000256" key="1">
    <source>
        <dbReference type="SAM" id="SignalP"/>
    </source>
</evidence>
<feature type="chain" id="PRO_5035935397" evidence="1">
    <location>
        <begin position="27"/>
        <end position="73"/>
    </location>
</feature>
<keyword evidence="1" id="KW-0732">Signal</keyword>
<sequence length="73" mass="8302">MSSNQLTMRRLLSICVFFFLIFATLAQVLDKFGCYETTTCSTEECKVGFKTLREIVCSATQYTRTCCFVTGPF</sequence>
<organism evidence="2 3">
    <name type="scientific">Caenorhabditis japonica</name>
    <dbReference type="NCBI Taxonomy" id="281687"/>
    <lineage>
        <taxon>Eukaryota</taxon>
        <taxon>Metazoa</taxon>
        <taxon>Ecdysozoa</taxon>
        <taxon>Nematoda</taxon>
        <taxon>Chromadorea</taxon>
        <taxon>Rhabditida</taxon>
        <taxon>Rhabditina</taxon>
        <taxon>Rhabditomorpha</taxon>
        <taxon>Rhabditoidea</taxon>
        <taxon>Rhabditidae</taxon>
        <taxon>Peloderinae</taxon>
        <taxon>Caenorhabditis</taxon>
    </lineage>
</organism>
<reference evidence="3" key="1">
    <citation type="submission" date="2010-08" db="EMBL/GenBank/DDBJ databases">
        <authorList>
            <consortium name="Caenorhabditis japonica Sequencing Consortium"/>
            <person name="Wilson R.K."/>
        </authorList>
    </citation>
    <scope>NUCLEOTIDE SEQUENCE [LARGE SCALE GENOMIC DNA]</scope>
    <source>
        <strain evidence="3">DF5081</strain>
    </source>
</reference>